<dbReference type="Proteomes" id="UP000075502">
    <property type="component" value="Unassembled WGS sequence"/>
</dbReference>
<dbReference type="PANTHER" id="PTHR43784">
    <property type="entry name" value="GDSL-LIKE LIPASE/ACYLHYDROLASE, PUTATIVE (AFU_ORTHOLOGUE AFUA_2G00820)-RELATED"/>
    <property type="match status" value="1"/>
</dbReference>
<dbReference type="InterPro" id="IPR053140">
    <property type="entry name" value="GDSL_Rv0518-like"/>
</dbReference>
<dbReference type="EMBL" id="JEME01002280">
    <property type="protein sequence ID" value="KYG04753.1"/>
    <property type="molecule type" value="Genomic_DNA"/>
</dbReference>
<dbReference type="SUPFAM" id="SSF52266">
    <property type="entry name" value="SGNH hydrolase"/>
    <property type="match status" value="1"/>
</dbReference>
<name>A0A150TJ66_SORCE</name>
<evidence type="ECO:0000313" key="4">
    <source>
        <dbReference type="Proteomes" id="UP000075502"/>
    </source>
</evidence>
<protein>
    <recommendedName>
        <fullName evidence="2">SGNH hydrolase-type esterase domain-containing protein</fullName>
    </recommendedName>
</protein>
<evidence type="ECO:0000256" key="1">
    <source>
        <dbReference type="SAM" id="MobiDB-lite"/>
    </source>
</evidence>
<evidence type="ECO:0000259" key="2">
    <source>
        <dbReference type="Pfam" id="PF13472"/>
    </source>
</evidence>
<dbReference type="AlphaFoldDB" id="A0A150TJ66"/>
<reference evidence="3 4" key="1">
    <citation type="submission" date="2014-02" db="EMBL/GenBank/DDBJ databases">
        <title>The small core and large imbalanced accessory genome model reveals a collaborative survival strategy of Sorangium cellulosum strains in nature.</title>
        <authorList>
            <person name="Han K."/>
            <person name="Peng R."/>
            <person name="Blom J."/>
            <person name="Li Y.-Z."/>
        </authorList>
    </citation>
    <scope>NUCLEOTIDE SEQUENCE [LARGE SCALE GENOMIC DNA]</scope>
    <source>
        <strain evidence="3 4">So0007-03</strain>
    </source>
</reference>
<feature type="region of interest" description="Disordered" evidence="1">
    <location>
        <begin position="1"/>
        <end position="29"/>
    </location>
</feature>
<dbReference type="GO" id="GO:0016788">
    <property type="term" value="F:hydrolase activity, acting on ester bonds"/>
    <property type="evidence" value="ECO:0007669"/>
    <property type="project" value="UniProtKB-ARBA"/>
</dbReference>
<dbReference type="Pfam" id="PF13472">
    <property type="entry name" value="Lipase_GDSL_2"/>
    <property type="match status" value="1"/>
</dbReference>
<accession>A0A150TJ66</accession>
<dbReference type="PANTHER" id="PTHR43784:SF2">
    <property type="entry name" value="GDSL-LIKE LIPASE_ACYLHYDROLASE, PUTATIVE (AFU_ORTHOLOGUE AFUA_2G00820)-RELATED"/>
    <property type="match status" value="1"/>
</dbReference>
<dbReference type="InterPro" id="IPR013830">
    <property type="entry name" value="SGNH_hydro"/>
</dbReference>
<feature type="compositionally biased region" description="Basic and acidic residues" evidence="1">
    <location>
        <begin position="1"/>
        <end position="16"/>
    </location>
</feature>
<gene>
    <name evidence="3" type="ORF">BE21_03830</name>
</gene>
<evidence type="ECO:0000313" key="3">
    <source>
        <dbReference type="EMBL" id="KYG04753.1"/>
    </source>
</evidence>
<feature type="domain" description="SGNH hydrolase-type esterase" evidence="2">
    <location>
        <begin position="241"/>
        <end position="433"/>
    </location>
</feature>
<dbReference type="InterPro" id="IPR036514">
    <property type="entry name" value="SGNH_hydro_sf"/>
</dbReference>
<comment type="caution">
    <text evidence="3">The sequence shown here is derived from an EMBL/GenBank/DDBJ whole genome shotgun (WGS) entry which is preliminary data.</text>
</comment>
<dbReference type="CDD" id="cd01830">
    <property type="entry name" value="XynE_like"/>
    <property type="match status" value="1"/>
</dbReference>
<proteinExistence type="predicted"/>
<organism evidence="3 4">
    <name type="scientific">Sorangium cellulosum</name>
    <name type="common">Polyangium cellulosum</name>
    <dbReference type="NCBI Taxonomy" id="56"/>
    <lineage>
        <taxon>Bacteria</taxon>
        <taxon>Pseudomonadati</taxon>
        <taxon>Myxococcota</taxon>
        <taxon>Polyangia</taxon>
        <taxon>Polyangiales</taxon>
        <taxon>Polyangiaceae</taxon>
        <taxon>Sorangium</taxon>
    </lineage>
</organism>
<sequence>MADRQTPHGVTPERRNTARTSLKLPRPKLGRPPRASFLAAVVALIAGAWGRPALAADPAADGRWVSSWHASATPGGTFNSQDCPSDVGLTGQTVRNIVRLSAGGSSVRVRISNAGGSEPLRVGAASVAASAGGATTVAGSSKPLRFAGQASIVIAAGGEAVSDPVAMNVQALQTLAVNIHLPAKTGPATQHYFAAQDSFLAAGNQTGAGADKQFTRKISCWMFLSGVDVKAPPNVVGTLIALGDSITDGYLSTKNTNQRYPDFLAQRLASRKGQTLSVVNAGIIGNELLTVRPQLQFGYPVPARLARDVLTQPGARAVILLAGINDIGDRSAKAADLIPVYQQIIQAARAAGLKIYGGTLVPFAGSTGTYKGDYGTAKGEQERQKLNTWIRTSGAFDGVIDFDKALRDPADPSRLLPAYDADKLHPNDAGYQAMANAVNLDAIIGDVVKATSP</sequence>
<dbReference type="Gene3D" id="3.40.50.1110">
    <property type="entry name" value="SGNH hydrolase"/>
    <property type="match status" value="1"/>
</dbReference>